<keyword evidence="3" id="KW-0732">Signal</keyword>
<feature type="region of interest" description="Disordered" evidence="6">
    <location>
        <begin position="258"/>
        <end position="278"/>
    </location>
</feature>
<organism evidence="7 8">
    <name type="scientific">Chromobacterium alticapitis</name>
    <dbReference type="NCBI Taxonomy" id="2073169"/>
    <lineage>
        <taxon>Bacteria</taxon>
        <taxon>Pseudomonadati</taxon>
        <taxon>Pseudomonadota</taxon>
        <taxon>Betaproteobacteria</taxon>
        <taxon>Neisseriales</taxon>
        <taxon>Chromobacteriaceae</taxon>
        <taxon>Chromobacterium</taxon>
    </lineage>
</organism>
<dbReference type="PANTHER" id="PTHR11802:SF3">
    <property type="entry name" value="RETINOID-INDUCIBLE SERINE CARBOXYPEPTIDASE"/>
    <property type="match status" value="1"/>
</dbReference>
<keyword evidence="4" id="KW-0378">Hydrolase</keyword>
<dbReference type="Pfam" id="PF00450">
    <property type="entry name" value="Peptidase_S10"/>
    <property type="match status" value="1"/>
</dbReference>
<dbReference type="AlphaFoldDB" id="A0A2S5DJV9"/>
<dbReference type="InterPro" id="IPR029058">
    <property type="entry name" value="AB_hydrolase_fold"/>
</dbReference>
<evidence type="ECO:0000256" key="4">
    <source>
        <dbReference type="ARBA" id="ARBA00022801"/>
    </source>
</evidence>
<dbReference type="PANTHER" id="PTHR11802">
    <property type="entry name" value="SERINE PROTEASE FAMILY S10 SERINE CARBOXYPEPTIDASE"/>
    <property type="match status" value="1"/>
</dbReference>
<dbReference type="RefSeq" id="WP_103901267.1">
    <property type="nucleotide sequence ID" value="NZ_PQWB01000012.1"/>
</dbReference>
<protein>
    <submittedName>
        <fullName evidence="7">Uncharacterized protein</fullName>
    </submittedName>
</protein>
<evidence type="ECO:0000256" key="2">
    <source>
        <dbReference type="ARBA" id="ARBA00022670"/>
    </source>
</evidence>
<gene>
    <name evidence="7" type="ORF">C2I19_03125</name>
</gene>
<evidence type="ECO:0000256" key="1">
    <source>
        <dbReference type="ARBA" id="ARBA00022645"/>
    </source>
</evidence>
<keyword evidence="1" id="KW-0121">Carboxypeptidase</keyword>
<sequence length="420" mass="46914">MNTVANPFQFESSVLSHFPGFGAVRTVQLAGYLSIGDDAGGWLYFWFSEAARDPENAPLVIWINHAQEQNALDCLFDGHGPYLLGEGGQVHANPFSWHQHANYLILDQPLGGGLSFAVHPRYLPECHAEASQQTYHALQEFLLRWPRYRQLDCYLFGLGEASHTIARLAHCILDGNHSGQPLIRLRGLGLGNALLAPEIQLQSHIEFASQNRLINTEEREKAETLLRDFRQALASPSPLRHQQAERLAEALESHVARCGGRDPRDIRQPPEREPSRLSGYLANPAVLQSLHIDPRSLDPAFANPSALSRWQSAPSHLYPPLLEKLQVLFFHGEYGMSGNHLGLDAWLNTIYWKHAAAFRQQGREAWRPYGLPAGAYRRQGGLSHLVLHNAGLHIARAQPANALAMLRQFLHAPDQDEGTV</sequence>
<keyword evidence="8" id="KW-1185">Reference proteome</keyword>
<evidence type="ECO:0000256" key="6">
    <source>
        <dbReference type="SAM" id="MobiDB-lite"/>
    </source>
</evidence>
<evidence type="ECO:0000313" key="7">
    <source>
        <dbReference type="EMBL" id="POZ63363.1"/>
    </source>
</evidence>
<dbReference type="GO" id="GO:0004185">
    <property type="term" value="F:serine-type carboxypeptidase activity"/>
    <property type="evidence" value="ECO:0007669"/>
    <property type="project" value="InterPro"/>
</dbReference>
<keyword evidence="2" id="KW-0645">Protease</keyword>
<keyword evidence="5" id="KW-0325">Glycoprotein</keyword>
<dbReference type="Proteomes" id="UP000237082">
    <property type="component" value="Unassembled WGS sequence"/>
</dbReference>
<evidence type="ECO:0000313" key="8">
    <source>
        <dbReference type="Proteomes" id="UP000237082"/>
    </source>
</evidence>
<name>A0A2S5DJV9_9NEIS</name>
<dbReference type="SUPFAM" id="SSF53474">
    <property type="entry name" value="alpha/beta-Hydrolases"/>
    <property type="match status" value="1"/>
</dbReference>
<dbReference type="OrthoDB" id="3922168at2"/>
<proteinExistence type="predicted"/>
<dbReference type="EMBL" id="PQWB01000012">
    <property type="protein sequence ID" value="POZ63363.1"/>
    <property type="molecule type" value="Genomic_DNA"/>
</dbReference>
<evidence type="ECO:0000256" key="5">
    <source>
        <dbReference type="ARBA" id="ARBA00023180"/>
    </source>
</evidence>
<comment type="caution">
    <text evidence="7">The sequence shown here is derived from an EMBL/GenBank/DDBJ whole genome shotgun (WGS) entry which is preliminary data.</text>
</comment>
<dbReference type="InterPro" id="IPR001563">
    <property type="entry name" value="Peptidase_S10"/>
</dbReference>
<evidence type="ECO:0000256" key="3">
    <source>
        <dbReference type="ARBA" id="ARBA00022729"/>
    </source>
</evidence>
<reference evidence="8" key="1">
    <citation type="submission" date="2018-02" db="EMBL/GenBank/DDBJ databases">
        <authorList>
            <person name="O'Hara-Hanley K."/>
            <person name="Soby S."/>
        </authorList>
    </citation>
    <scope>NUCLEOTIDE SEQUENCE [LARGE SCALE GENOMIC DNA]</scope>
    <source>
        <strain evidence="8">MWU14-2602</strain>
    </source>
</reference>
<dbReference type="GO" id="GO:0006508">
    <property type="term" value="P:proteolysis"/>
    <property type="evidence" value="ECO:0007669"/>
    <property type="project" value="UniProtKB-KW"/>
</dbReference>
<feature type="compositionally biased region" description="Basic and acidic residues" evidence="6">
    <location>
        <begin position="258"/>
        <end position="275"/>
    </location>
</feature>
<accession>A0A2S5DJV9</accession>
<dbReference type="Gene3D" id="3.40.50.1820">
    <property type="entry name" value="alpha/beta hydrolase"/>
    <property type="match status" value="1"/>
</dbReference>